<sequence>MPSRTSRLTLVGLGIGLIASVLMSSPAQAARPSAPGSFTGHGFDTCVAPDQATMDAWNLTSPFSAVGIYISGISRFCGDDKQPNLSPQWVAQNARNGWRFLPIHVGRQAPCFANNPKSSVQKPKMSNSAKTARQQARTEARETIAALKRYGFGKRSVSYLDIEWYSRTAKCDRIVLEFVDAWTRYLHGKGYKSGLYSSGSAAIQAVDQARRSGRKGFRAPDQMWIAWGNGKADTKGGPYLSNSGWKKQRIHQYQLDTTVAYGGASVLIDKNYLDVGKGSRPGKTPTLCGVKQTFTRYATLKIGSKGPQVKTLECLLRRRGVLSSVDQHYGIGTARAVDAFRASLGWGPTGTATRATWTALLSGGRNPRVLKQGSVGPSVWRLQRSLVAAGARPRLTGVYDSSTVKAVQAYRRSRGLPGYTTTEASVWAELQRGQTA</sequence>
<dbReference type="SUPFAM" id="SSF47090">
    <property type="entry name" value="PGBD-like"/>
    <property type="match status" value="2"/>
</dbReference>
<keyword evidence="1" id="KW-0732">Signal</keyword>
<dbReference type="SUPFAM" id="SSF51445">
    <property type="entry name" value="(Trans)glycosidases"/>
    <property type="match status" value="1"/>
</dbReference>
<protein>
    <submittedName>
        <fullName evidence="4">DUF1906 domain-containing protein</fullName>
    </submittedName>
</protein>
<feature type="domain" description="Rv2525c-like glycoside hydrolase-like" evidence="3">
    <location>
        <begin position="56"/>
        <end position="272"/>
    </location>
</feature>
<evidence type="ECO:0000259" key="2">
    <source>
        <dbReference type="Pfam" id="PF01471"/>
    </source>
</evidence>
<dbReference type="Pfam" id="PF08924">
    <property type="entry name" value="Rv2525c_GlyHyd-like"/>
    <property type="match status" value="1"/>
</dbReference>
<dbReference type="InterPro" id="IPR015020">
    <property type="entry name" value="Rv2525c-like_Glyco_Hydro-like"/>
</dbReference>
<dbReference type="Gene3D" id="3.20.20.80">
    <property type="entry name" value="Glycosidases"/>
    <property type="match status" value="1"/>
</dbReference>
<gene>
    <name evidence="4" type="ORF">NQV15_01715</name>
</gene>
<dbReference type="InterPro" id="IPR036365">
    <property type="entry name" value="PGBD-like_sf"/>
</dbReference>
<name>A0ABY5MBD7_9ACTN</name>
<evidence type="ECO:0000313" key="4">
    <source>
        <dbReference type="EMBL" id="UUP14052.1"/>
    </source>
</evidence>
<dbReference type="InterPro" id="IPR036366">
    <property type="entry name" value="PGBDSf"/>
</dbReference>
<dbReference type="RefSeq" id="WP_232403296.1">
    <property type="nucleotide sequence ID" value="NZ_CP102173.1"/>
</dbReference>
<accession>A0ABY5MBD7</accession>
<proteinExistence type="predicted"/>
<organism evidence="4 5">
    <name type="scientific">Aeromicrobium wangtongii</name>
    <dbReference type="NCBI Taxonomy" id="2969247"/>
    <lineage>
        <taxon>Bacteria</taxon>
        <taxon>Bacillati</taxon>
        <taxon>Actinomycetota</taxon>
        <taxon>Actinomycetes</taxon>
        <taxon>Propionibacteriales</taxon>
        <taxon>Nocardioidaceae</taxon>
        <taxon>Aeromicrobium</taxon>
    </lineage>
</organism>
<reference evidence="4 5" key="1">
    <citation type="submission" date="2022-08" db="EMBL/GenBank/DDBJ databases">
        <title>novel species in genus Aeromicrobium.</title>
        <authorList>
            <person name="Ye L."/>
        </authorList>
    </citation>
    <scope>NUCLEOTIDE SEQUENCE [LARGE SCALE GENOMIC DNA]</scope>
    <source>
        <strain evidence="5">zg-Y1379</strain>
    </source>
</reference>
<dbReference type="Gene3D" id="1.10.101.10">
    <property type="entry name" value="PGBD-like superfamily/PGBD"/>
    <property type="match status" value="2"/>
</dbReference>
<keyword evidence="5" id="KW-1185">Reference proteome</keyword>
<feature type="chain" id="PRO_5045779123" evidence="1">
    <location>
        <begin position="30"/>
        <end position="436"/>
    </location>
</feature>
<dbReference type="Pfam" id="PF01471">
    <property type="entry name" value="PG_binding_1"/>
    <property type="match status" value="1"/>
</dbReference>
<dbReference type="InterPro" id="IPR002477">
    <property type="entry name" value="Peptidoglycan-bd-like"/>
</dbReference>
<dbReference type="Proteomes" id="UP001316184">
    <property type="component" value="Chromosome"/>
</dbReference>
<dbReference type="EMBL" id="CP102173">
    <property type="protein sequence ID" value="UUP14052.1"/>
    <property type="molecule type" value="Genomic_DNA"/>
</dbReference>
<evidence type="ECO:0000256" key="1">
    <source>
        <dbReference type="SAM" id="SignalP"/>
    </source>
</evidence>
<dbReference type="InterPro" id="IPR017853">
    <property type="entry name" value="GH"/>
</dbReference>
<evidence type="ECO:0000259" key="3">
    <source>
        <dbReference type="Pfam" id="PF08924"/>
    </source>
</evidence>
<feature type="domain" description="Peptidoglycan binding-like" evidence="2">
    <location>
        <begin position="306"/>
        <end position="360"/>
    </location>
</feature>
<evidence type="ECO:0000313" key="5">
    <source>
        <dbReference type="Proteomes" id="UP001316184"/>
    </source>
</evidence>
<feature type="signal peptide" evidence="1">
    <location>
        <begin position="1"/>
        <end position="29"/>
    </location>
</feature>